<evidence type="ECO:0000313" key="2">
    <source>
        <dbReference type="Proteomes" id="UP000294543"/>
    </source>
</evidence>
<protein>
    <submittedName>
        <fullName evidence="1">Uncharacterized protein</fullName>
    </submittedName>
</protein>
<reference evidence="1 2" key="1">
    <citation type="submission" date="2019-03" db="EMBL/GenBank/DDBJ databases">
        <title>Draft genome sequences of novel Actinobacteria.</title>
        <authorList>
            <person name="Sahin N."/>
            <person name="Ay H."/>
            <person name="Saygin H."/>
        </authorList>
    </citation>
    <scope>NUCLEOTIDE SEQUENCE [LARGE SCALE GENOMIC DNA]</scope>
    <source>
        <strain evidence="1 2">KC712</strain>
    </source>
</reference>
<gene>
    <name evidence="1" type="ORF">E1294_32075</name>
</gene>
<dbReference type="RefSeq" id="WP_132514691.1">
    <property type="nucleotide sequence ID" value="NZ_SMKP01000110.1"/>
</dbReference>
<dbReference type="Proteomes" id="UP000294543">
    <property type="component" value="Unassembled WGS sequence"/>
</dbReference>
<dbReference type="AlphaFoldDB" id="A0A4V2YDP2"/>
<proteinExistence type="predicted"/>
<evidence type="ECO:0000313" key="1">
    <source>
        <dbReference type="EMBL" id="TDD16186.1"/>
    </source>
</evidence>
<accession>A0A4V2YDP2</accession>
<name>A0A4V2YDP2_9ACTN</name>
<organism evidence="1 2">
    <name type="scientific">Nonomuraea diastatica</name>
    <dbReference type="NCBI Taxonomy" id="1848329"/>
    <lineage>
        <taxon>Bacteria</taxon>
        <taxon>Bacillati</taxon>
        <taxon>Actinomycetota</taxon>
        <taxon>Actinomycetes</taxon>
        <taxon>Streptosporangiales</taxon>
        <taxon>Streptosporangiaceae</taxon>
        <taxon>Nonomuraea</taxon>
    </lineage>
</organism>
<keyword evidence="2" id="KW-1185">Reference proteome</keyword>
<dbReference type="EMBL" id="SMKP01000110">
    <property type="protein sequence ID" value="TDD16186.1"/>
    <property type="molecule type" value="Genomic_DNA"/>
</dbReference>
<comment type="caution">
    <text evidence="1">The sequence shown here is derived from an EMBL/GenBank/DDBJ whole genome shotgun (WGS) entry which is preliminary data.</text>
</comment>
<sequence>MGWPGRRRRAADIAWALVILLEATTVTDPADPRFATLHENITETIDHLNTAVARLTAMKDAAGDLAAMLAAFGAHGGA</sequence>